<dbReference type="InterPro" id="IPR050624">
    <property type="entry name" value="HTH-type_Tx_Regulator"/>
</dbReference>
<dbReference type="GO" id="GO:0003677">
    <property type="term" value="F:DNA binding"/>
    <property type="evidence" value="ECO:0007669"/>
    <property type="project" value="UniProtKB-UniRule"/>
</dbReference>
<dbReference type="Pfam" id="PF00440">
    <property type="entry name" value="TetR_N"/>
    <property type="match status" value="1"/>
</dbReference>
<name>A0A1P8Q4P6_9LACO</name>
<gene>
    <name evidence="4" type="ORF">BTM29_09845</name>
</gene>
<dbReference type="EMBL" id="CP019323">
    <property type="protein sequence ID" value="APX72832.1"/>
    <property type="molecule type" value="Genomic_DNA"/>
</dbReference>
<proteinExistence type="predicted"/>
<dbReference type="KEGG" id="lalw:BTM29_09845"/>
<dbReference type="PROSITE" id="PS50977">
    <property type="entry name" value="HTH_TETR_2"/>
    <property type="match status" value="1"/>
</dbReference>
<dbReference type="STRING" id="1847728.BTM29_09845"/>
<dbReference type="InterPro" id="IPR009057">
    <property type="entry name" value="Homeodomain-like_sf"/>
</dbReference>
<sequence>MSNDIVFKDLNDWIENSDMPNGKRKVLQAAIKLFSIQGFNGTSTSEIAKESGMSQATIFKYFKSKDDLLLAIITPIIERIIPTYGENFFNEFSTSSTSLKEMIHFAIFDRYSFMVNNKDAILILLSEVLVNPKVKDMIVSSLLVKINKFINIAWTSIKNTGEIRDDIDFIAFVRLAMGQLAFYFLQTQKFSNLNDKEQIEKDLDNIVQMVFRAVKK</sequence>
<evidence type="ECO:0000313" key="4">
    <source>
        <dbReference type="EMBL" id="APX72832.1"/>
    </source>
</evidence>
<keyword evidence="1 2" id="KW-0238">DNA-binding</keyword>
<dbReference type="PRINTS" id="PR00455">
    <property type="entry name" value="HTHTETR"/>
</dbReference>
<evidence type="ECO:0000256" key="1">
    <source>
        <dbReference type="ARBA" id="ARBA00023125"/>
    </source>
</evidence>
<evidence type="ECO:0000256" key="2">
    <source>
        <dbReference type="PROSITE-ProRule" id="PRU00335"/>
    </source>
</evidence>
<keyword evidence="5" id="KW-1185">Reference proteome</keyword>
<evidence type="ECO:0000313" key="5">
    <source>
        <dbReference type="Proteomes" id="UP000187499"/>
    </source>
</evidence>
<organism evidence="4 5">
    <name type="scientific">Companilactobacillus allii</name>
    <dbReference type="NCBI Taxonomy" id="1847728"/>
    <lineage>
        <taxon>Bacteria</taxon>
        <taxon>Bacillati</taxon>
        <taxon>Bacillota</taxon>
        <taxon>Bacilli</taxon>
        <taxon>Lactobacillales</taxon>
        <taxon>Lactobacillaceae</taxon>
        <taxon>Companilactobacillus</taxon>
    </lineage>
</organism>
<dbReference type="PANTHER" id="PTHR43479">
    <property type="entry name" value="ACREF/ENVCD OPERON REPRESSOR-RELATED"/>
    <property type="match status" value="1"/>
</dbReference>
<evidence type="ECO:0000259" key="3">
    <source>
        <dbReference type="PROSITE" id="PS50977"/>
    </source>
</evidence>
<dbReference type="PANTHER" id="PTHR43479:SF11">
    <property type="entry name" value="ACREF_ENVCD OPERON REPRESSOR-RELATED"/>
    <property type="match status" value="1"/>
</dbReference>
<protein>
    <recommendedName>
        <fullName evidence="3">HTH tetR-type domain-containing protein</fullName>
    </recommendedName>
</protein>
<feature type="domain" description="HTH tetR-type" evidence="3">
    <location>
        <begin position="20"/>
        <end position="80"/>
    </location>
</feature>
<dbReference type="OrthoDB" id="9780824at2"/>
<dbReference type="Gene3D" id="1.10.357.10">
    <property type="entry name" value="Tetracycline Repressor, domain 2"/>
    <property type="match status" value="1"/>
</dbReference>
<feature type="DNA-binding region" description="H-T-H motif" evidence="2">
    <location>
        <begin position="43"/>
        <end position="62"/>
    </location>
</feature>
<dbReference type="RefSeq" id="WP_076616873.1">
    <property type="nucleotide sequence ID" value="NZ_CP019323.1"/>
</dbReference>
<dbReference type="AlphaFoldDB" id="A0A1P8Q4P6"/>
<dbReference type="SUPFAM" id="SSF46689">
    <property type="entry name" value="Homeodomain-like"/>
    <property type="match status" value="1"/>
</dbReference>
<reference evidence="5" key="1">
    <citation type="submission" date="2016-12" db="EMBL/GenBank/DDBJ databases">
        <authorList>
            <person name="Jung M.Y."/>
            <person name="Lee S.H."/>
        </authorList>
    </citation>
    <scope>NUCLEOTIDE SEQUENCE [LARGE SCALE GENOMIC DNA]</scope>
    <source>
        <strain evidence="5">WiKim39</strain>
    </source>
</reference>
<accession>A0A1P8Q4P6</accession>
<dbReference type="InterPro" id="IPR001647">
    <property type="entry name" value="HTH_TetR"/>
</dbReference>
<dbReference type="Proteomes" id="UP000187499">
    <property type="component" value="Chromosome"/>
</dbReference>